<dbReference type="PANTHER" id="PTHR43537">
    <property type="entry name" value="TRANSCRIPTIONAL REGULATOR, GNTR FAMILY"/>
    <property type="match status" value="1"/>
</dbReference>
<dbReference type="Proteomes" id="UP001365846">
    <property type="component" value="Unassembled WGS sequence"/>
</dbReference>
<evidence type="ECO:0000256" key="2">
    <source>
        <dbReference type="ARBA" id="ARBA00023125"/>
    </source>
</evidence>
<protein>
    <submittedName>
        <fullName evidence="6">FadR/GntR family transcriptional regulator</fullName>
    </submittedName>
</protein>
<dbReference type="PANTHER" id="PTHR43537:SF5">
    <property type="entry name" value="UXU OPERON TRANSCRIPTIONAL REGULATOR"/>
    <property type="match status" value="1"/>
</dbReference>
<evidence type="ECO:0000256" key="3">
    <source>
        <dbReference type="ARBA" id="ARBA00023163"/>
    </source>
</evidence>
<keyword evidence="1" id="KW-0805">Transcription regulation</keyword>
<sequence length="259" mass="28860">MTTRTQQPLITRVAETEGSGFSKVFAFLRDRLLEGSIQSGDRLIPERELAAQLGVSRPIVREALRALSMMGVVEIRERVGTVVRKPDVSVLGDFFAFSMAQQADIVDDVMQARIAIEVQAARLACRHATTSDLERIAAAVDHIEATVNDSEEGSRADYEFHSALVRASRSETLVQLYAAMSTLLLRSHHERRDVVGGDPAIKQYLVEDHARIFQALIARDEDRADQVLRKHFSIGDEYRRKAAADPAARGRPPERKELA</sequence>
<comment type="caution">
    <text evidence="6">The sequence shown here is derived from an EMBL/GenBank/DDBJ whole genome shotgun (WGS) entry which is preliminary data.</text>
</comment>
<gene>
    <name evidence="6" type="ORF">WKW77_28695</name>
</gene>
<dbReference type="InterPro" id="IPR036388">
    <property type="entry name" value="WH-like_DNA-bd_sf"/>
</dbReference>
<evidence type="ECO:0000256" key="1">
    <source>
        <dbReference type="ARBA" id="ARBA00023015"/>
    </source>
</evidence>
<reference evidence="6 7" key="1">
    <citation type="submission" date="2024-03" db="EMBL/GenBank/DDBJ databases">
        <title>Novel species of the genus Variovorax.</title>
        <authorList>
            <person name="Liu Q."/>
            <person name="Xin Y.-H."/>
        </authorList>
    </citation>
    <scope>NUCLEOTIDE SEQUENCE [LARGE SCALE GENOMIC DNA]</scope>
    <source>
        <strain evidence="6 7">KACC 18899</strain>
    </source>
</reference>
<evidence type="ECO:0000313" key="6">
    <source>
        <dbReference type="EMBL" id="MEJ8815083.1"/>
    </source>
</evidence>
<dbReference type="InterPro" id="IPR036390">
    <property type="entry name" value="WH_DNA-bd_sf"/>
</dbReference>
<dbReference type="SUPFAM" id="SSF46785">
    <property type="entry name" value="Winged helix' DNA-binding domain"/>
    <property type="match status" value="1"/>
</dbReference>
<evidence type="ECO:0000313" key="7">
    <source>
        <dbReference type="Proteomes" id="UP001365846"/>
    </source>
</evidence>
<dbReference type="PRINTS" id="PR00035">
    <property type="entry name" value="HTHGNTR"/>
</dbReference>
<dbReference type="SMART" id="SM00895">
    <property type="entry name" value="FCD"/>
    <property type="match status" value="1"/>
</dbReference>
<dbReference type="Gene3D" id="1.20.120.530">
    <property type="entry name" value="GntR ligand-binding domain-like"/>
    <property type="match status" value="1"/>
</dbReference>
<feature type="region of interest" description="Disordered" evidence="4">
    <location>
        <begin position="239"/>
        <end position="259"/>
    </location>
</feature>
<feature type="domain" description="HTH gntR-type" evidence="5">
    <location>
        <begin position="18"/>
        <end position="86"/>
    </location>
</feature>
<proteinExistence type="predicted"/>
<dbReference type="InterPro" id="IPR011711">
    <property type="entry name" value="GntR_C"/>
</dbReference>
<dbReference type="SUPFAM" id="SSF48008">
    <property type="entry name" value="GntR ligand-binding domain-like"/>
    <property type="match status" value="1"/>
</dbReference>
<name>A0ABU8VND2_9BURK</name>
<evidence type="ECO:0000259" key="5">
    <source>
        <dbReference type="PROSITE" id="PS50949"/>
    </source>
</evidence>
<dbReference type="InterPro" id="IPR008920">
    <property type="entry name" value="TF_FadR/GntR_C"/>
</dbReference>
<dbReference type="SMART" id="SM00345">
    <property type="entry name" value="HTH_GNTR"/>
    <property type="match status" value="1"/>
</dbReference>
<keyword evidence="2" id="KW-0238">DNA-binding</keyword>
<organism evidence="6 7">
    <name type="scientific">Variovorax ureilyticus</name>
    <dbReference type="NCBI Taxonomy" id="1836198"/>
    <lineage>
        <taxon>Bacteria</taxon>
        <taxon>Pseudomonadati</taxon>
        <taxon>Pseudomonadota</taxon>
        <taxon>Betaproteobacteria</taxon>
        <taxon>Burkholderiales</taxon>
        <taxon>Comamonadaceae</taxon>
        <taxon>Variovorax</taxon>
    </lineage>
</organism>
<dbReference type="Gene3D" id="1.10.10.10">
    <property type="entry name" value="Winged helix-like DNA-binding domain superfamily/Winged helix DNA-binding domain"/>
    <property type="match status" value="1"/>
</dbReference>
<dbReference type="InterPro" id="IPR000524">
    <property type="entry name" value="Tscrpt_reg_HTH_GntR"/>
</dbReference>
<dbReference type="CDD" id="cd07377">
    <property type="entry name" value="WHTH_GntR"/>
    <property type="match status" value="1"/>
</dbReference>
<dbReference type="Pfam" id="PF07729">
    <property type="entry name" value="FCD"/>
    <property type="match status" value="1"/>
</dbReference>
<accession>A0ABU8VND2</accession>
<dbReference type="PROSITE" id="PS50949">
    <property type="entry name" value="HTH_GNTR"/>
    <property type="match status" value="1"/>
</dbReference>
<dbReference type="RefSeq" id="WP_340360306.1">
    <property type="nucleotide sequence ID" value="NZ_JBBKZU010000017.1"/>
</dbReference>
<keyword evidence="7" id="KW-1185">Reference proteome</keyword>
<dbReference type="EMBL" id="JBBKZU010000017">
    <property type="protein sequence ID" value="MEJ8815083.1"/>
    <property type="molecule type" value="Genomic_DNA"/>
</dbReference>
<evidence type="ECO:0000256" key="4">
    <source>
        <dbReference type="SAM" id="MobiDB-lite"/>
    </source>
</evidence>
<keyword evidence="3" id="KW-0804">Transcription</keyword>
<dbReference type="Pfam" id="PF00392">
    <property type="entry name" value="GntR"/>
    <property type="match status" value="1"/>
</dbReference>